<evidence type="ECO:0000256" key="2">
    <source>
        <dbReference type="ARBA" id="ARBA00010901"/>
    </source>
</evidence>
<evidence type="ECO:0000313" key="8">
    <source>
        <dbReference type="Proteomes" id="UP000499080"/>
    </source>
</evidence>
<gene>
    <name evidence="7" type="ORF">AVEN_42835_1</name>
</gene>
<comment type="caution">
    <text evidence="7">The sequence shown here is derived from an EMBL/GenBank/DDBJ whole genome shotgun (WGS) entry which is preliminary data.</text>
</comment>
<evidence type="ECO:0000256" key="6">
    <source>
        <dbReference type="ARBA" id="ARBA00030036"/>
    </source>
</evidence>
<evidence type="ECO:0000256" key="1">
    <source>
        <dbReference type="ARBA" id="ARBA00004173"/>
    </source>
</evidence>
<dbReference type="InterPro" id="IPR007648">
    <property type="entry name" value="ATPase_inhibitor_mt"/>
</dbReference>
<reference evidence="7 8" key="1">
    <citation type="journal article" date="2019" name="Sci. Rep.">
        <title>Orb-weaving spider Araneus ventricosus genome elucidates the spidroin gene catalogue.</title>
        <authorList>
            <person name="Kono N."/>
            <person name="Nakamura H."/>
            <person name="Ohtoshi R."/>
            <person name="Moran D.A.P."/>
            <person name="Shinohara A."/>
            <person name="Yoshida Y."/>
            <person name="Fujiwara M."/>
            <person name="Mori M."/>
            <person name="Tomita M."/>
            <person name="Arakawa K."/>
        </authorList>
    </citation>
    <scope>NUCLEOTIDE SEQUENCE [LARGE SCALE GENOMIC DNA]</scope>
</reference>
<comment type="subcellular location">
    <subcellularLocation>
        <location evidence="1">Mitochondrion</location>
    </subcellularLocation>
</comment>
<comment type="similarity">
    <text evidence="2">Belongs to the ATPase inhibitor family.</text>
</comment>
<dbReference type="SUPFAM" id="SSF64602">
    <property type="entry name" value="F1 ATPase inhibitor, IF1, C-terminal domain"/>
    <property type="match status" value="1"/>
</dbReference>
<dbReference type="FunFam" id="1.20.5.500:FF:000007">
    <property type="entry name" value="ATPase inhibitor, putative"/>
    <property type="match status" value="1"/>
</dbReference>
<evidence type="ECO:0000256" key="3">
    <source>
        <dbReference type="ARBA" id="ARBA00022946"/>
    </source>
</evidence>
<proteinExistence type="inferred from homology"/>
<evidence type="ECO:0000313" key="7">
    <source>
        <dbReference type="EMBL" id="GBL78298.1"/>
    </source>
</evidence>
<keyword evidence="4" id="KW-0175">Coiled coil</keyword>
<dbReference type="EMBL" id="BGPR01000015">
    <property type="protein sequence ID" value="GBL78298.1"/>
    <property type="molecule type" value="Genomic_DNA"/>
</dbReference>
<dbReference type="AlphaFoldDB" id="A0A4Y2AET3"/>
<keyword evidence="8" id="KW-1185">Reference proteome</keyword>
<accession>A0A4Y2AET3</accession>
<dbReference type="Proteomes" id="UP000499080">
    <property type="component" value="Unassembled WGS sequence"/>
</dbReference>
<dbReference type="PANTHER" id="PTHR48417:SF1">
    <property type="entry name" value="ATP SYNTHASE F1 SUBUNIT EPSILON"/>
    <property type="match status" value="1"/>
</dbReference>
<dbReference type="GO" id="GO:0005739">
    <property type="term" value="C:mitochondrion"/>
    <property type="evidence" value="ECO:0007669"/>
    <property type="project" value="UniProtKB-SubCell"/>
</dbReference>
<keyword evidence="5" id="KW-0496">Mitochondrion</keyword>
<evidence type="ECO:0000256" key="5">
    <source>
        <dbReference type="ARBA" id="ARBA00023128"/>
    </source>
</evidence>
<sequence length="110" mass="12380">MFRRTPFLATTLTKMFNRACCSAGEWGSGAGKGGGSGGSVRDAGGSFGKLQAVREEEYFRKLQREQLLDLKKQINKEILLTQKLIHQHRESIARLEDRIAELKRQSEIAE</sequence>
<dbReference type="PANTHER" id="PTHR48417">
    <property type="entry name" value="ATP SYNTHASE F1 SUBUNIT EPSILON"/>
    <property type="match status" value="1"/>
</dbReference>
<name>A0A4Y2AET3_ARAVE</name>
<dbReference type="Pfam" id="PF04568">
    <property type="entry name" value="IATP"/>
    <property type="match status" value="1"/>
</dbReference>
<dbReference type="GO" id="GO:0042030">
    <property type="term" value="F:ATPase inhibitor activity"/>
    <property type="evidence" value="ECO:0007669"/>
    <property type="project" value="InterPro"/>
</dbReference>
<dbReference type="OrthoDB" id="10045676at2759"/>
<keyword evidence="3" id="KW-0809">Transit peptide</keyword>
<evidence type="ECO:0000256" key="4">
    <source>
        <dbReference type="ARBA" id="ARBA00023054"/>
    </source>
</evidence>
<organism evidence="7 8">
    <name type="scientific">Araneus ventricosus</name>
    <name type="common">Orbweaver spider</name>
    <name type="synonym">Epeira ventricosa</name>
    <dbReference type="NCBI Taxonomy" id="182803"/>
    <lineage>
        <taxon>Eukaryota</taxon>
        <taxon>Metazoa</taxon>
        <taxon>Ecdysozoa</taxon>
        <taxon>Arthropoda</taxon>
        <taxon>Chelicerata</taxon>
        <taxon>Arachnida</taxon>
        <taxon>Araneae</taxon>
        <taxon>Araneomorphae</taxon>
        <taxon>Entelegynae</taxon>
        <taxon>Araneoidea</taxon>
        <taxon>Araneidae</taxon>
        <taxon>Araneus</taxon>
    </lineage>
</organism>
<protein>
    <recommendedName>
        <fullName evidence="6">ATP synthase F1 subunit epsilon</fullName>
    </recommendedName>
</protein>
<dbReference type="Gene3D" id="1.20.5.500">
    <property type="entry name" value="Single helix bin"/>
    <property type="match status" value="1"/>
</dbReference>